<dbReference type="RefSeq" id="WP_057482503.1">
    <property type="nucleotide sequence ID" value="NZ_BMWR01000004.1"/>
</dbReference>
<keyword evidence="6" id="KW-1185">Reference proteome</keyword>
<dbReference type="AlphaFoldDB" id="A0A0Q9ZGN8"/>
<keyword evidence="2" id="KW-0472">Membrane</keyword>
<evidence type="ECO:0000313" key="6">
    <source>
        <dbReference type="Proteomes" id="UP000051643"/>
    </source>
</evidence>
<dbReference type="InterPro" id="IPR008969">
    <property type="entry name" value="CarboxyPept-like_regulatory"/>
</dbReference>
<keyword evidence="5" id="KW-0675">Receptor</keyword>
<evidence type="ECO:0000256" key="2">
    <source>
        <dbReference type="ARBA" id="ARBA00023136"/>
    </source>
</evidence>
<evidence type="ECO:0000313" key="5">
    <source>
        <dbReference type="EMBL" id="KRG27831.1"/>
    </source>
</evidence>
<dbReference type="SUPFAM" id="SSF49464">
    <property type="entry name" value="Carboxypeptidase regulatory domain-like"/>
    <property type="match status" value="1"/>
</dbReference>
<dbReference type="STRING" id="270918.APR42_08740"/>
<comment type="caution">
    <text evidence="5">The sequence shown here is derived from an EMBL/GenBank/DDBJ whole genome shotgun (WGS) entry which is preliminary data.</text>
</comment>
<accession>A0A0Q9ZGN8</accession>
<comment type="subcellular location">
    <subcellularLocation>
        <location evidence="1">Cell outer membrane</location>
    </subcellularLocation>
</comment>
<dbReference type="Gene3D" id="2.40.170.20">
    <property type="entry name" value="TonB-dependent receptor, beta-barrel domain"/>
    <property type="match status" value="1"/>
</dbReference>
<keyword evidence="3" id="KW-0998">Cell outer membrane</keyword>
<organism evidence="5 6">
    <name type="scientific">Salegentibacter mishustinae</name>
    <dbReference type="NCBI Taxonomy" id="270918"/>
    <lineage>
        <taxon>Bacteria</taxon>
        <taxon>Pseudomonadati</taxon>
        <taxon>Bacteroidota</taxon>
        <taxon>Flavobacteriia</taxon>
        <taxon>Flavobacteriales</taxon>
        <taxon>Flavobacteriaceae</taxon>
        <taxon>Salegentibacter</taxon>
    </lineage>
</organism>
<feature type="signal peptide" evidence="4">
    <location>
        <begin position="1"/>
        <end position="19"/>
    </location>
</feature>
<dbReference type="GO" id="GO:0009279">
    <property type="term" value="C:cell outer membrane"/>
    <property type="evidence" value="ECO:0007669"/>
    <property type="project" value="UniProtKB-SubCell"/>
</dbReference>
<keyword evidence="4" id="KW-0732">Signal</keyword>
<sequence>MKFLIFLLFFGMGFSGSLAQEISLEGKLVDAQTYKELPGAKLQIEKSFFETISDENGVFLFYSKDLPLGEQILSISLTDYKLLRIPVIIEKGINKDLGLILMQPVLADYASQISTISLSDAELDEDEAHIDNLAGLLQASRDVFLNAAAFDFSQTFFRPRGLDSEHGKVLINGIEMNKVYTGRSQWSAWGGLNDVQRNQVFSMGLSPSEVSFGGLAGTTNIIMRASKYAKGGKASIAAANRSYNGRLMASYGSGELNNGWAYAISASRRFANEAYVDGTLYDANAFFLSVEKTFNKKHSLNFTGFYTPNIRGKSSPNTEEVFELKGRKYNAYWGYQDDEIRNSRVREIKEPVLMLNHFWNFSEKVSINNNFAFQFGKMGNSRIDFGGTRRAEVNDQSGYIGGGTNPDPTYYQKLPSYYLRFADNANYEGAYLAQQDFKEDGQLDWQQLYNANNAAGYTVYALAEDRSDDLKFDLNSIISAKINDNIDLNGKLGFSYLNSHNFASIKDMLGGDTYLDVDFFAEGDRETSLENRAQSDLQNPNRSVSENEPYKYNFRFYASSAKAFGQLNFDYDRLDFYSAFIASQTSYQRDGLFQNGNYPDNSLGKSEQLSFTDFGGKIGANYKLTAKHLLGFNAAWFTKPPNLRNSFSNSRQNNEVVQGLKSEQIHNIDFNYRYRSPNIKARFSAYYTQIKDATEISFYYADGLSGLGRNSTTAFVQEVLSGIDKQHLGLEIGIEAQLTSAIKVKAAGAMGQFIYNNNPELYLTSDDFNEIVDYGTSYLKNYRIAGGPQRAAQIGFEYRDADYWFFATTANFFSHAFLDISPLTRTANFLNDSDGLPILSYDENVAEQLLKQEKFNDYILVNAIGGKSWLVKGKFIGFFISLNNIFDKLYKTGGFEQSRNANYRTLKQDQERETPIFAPKYWYGTGASYFAMVYLRF</sequence>
<proteinExistence type="predicted"/>
<name>A0A0Q9ZGN8_9FLAO</name>
<evidence type="ECO:0000256" key="3">
    <source>
        <dbReference type="ARBA" id="ARBA00023237"/>
    </source>
</evidence>
<dbReference type="OrthoDB" id="1453181at2"/>
<dbReference type="Proteomes" id="UP000051643">
    <property type="component" value="Unassembled WGS sequence"/>
</dbReference>
<evidence type="ECO:0000256" key="1">
    <source>
        <dbReference type="ARBA" id="ARBA00004442"/>
    </source>
</evidence>
<protein>
    <submittedName>
        <fullName evidence="5">TonB-dependent receptor</fullName>
    </submittedName>
</protein>
<gene>
    <name evidence="5" type="ORF">APR42_08740</name>
</gene>
<reference evidence="5" key="1">
    <citation type="submission" date="2015-10" db="EMBL/GenBank/DDBJ databases">
        <title>Draft genome sequence of Salegentibacter mishustinae KCTC 12263.</title>
        <authorList>
            <person name="Lin W."/>
            <person name="Zheng Q."/>
        </authorList>
    </citation>
    <scope>NUCLEOTIDE SEQUENCE [LARGE SCALE GENOMIC DNA]</scope>
    <source>
        <strain evidence="5">KCTC 12263</strain>
    </source>
</reference>
<dbReference type="EMBL" id="LKTP01000034">
    <property type="protein sequence ID" value="KRG27831.1"/>
    <property type="molecule type" value="Genomic_DNA"/>
</dbReference>
<feature type="chain" id="PRO_5006389468" evidence="4">
    <location>
        <begin position="20"/>
        <end position="937"/>
    </location>
</feature>
<evidence type="ECO:0000256" key="4">
    <source>
        <dbReference type="SAM" id="SignalP"/>
    </source>
</evidence>
<dbReference type="SUPFAM" id="SSF56935">
    <property type="entry name" value="Porins"/>
    <property type="match status" value="1"/>
</dbReference>
<dbReference type="InterPro" id="IPR036942">
    <property type="entry name" value="Beta-barrel_TonB_sf"/>
</dbReference>